<name>A0ABW0NJB1_9BURK</name>
<keyword evidence="2" id="KW-0732">Signal</keyword>
<feature type="signal peptide" evidence="2">
    <location>
        <begin position="1"/>
        <end position="27"/>
    </location>
</feature>
<protein>
    <submittedName>
        <fullName evidence="5">Glutaredoxin domain-containing protein</fullName>
    </submittedName>
</protein>
<dbReference type="Pfam" id="PF00462">
    <property type="entry name" value="Glutaredoxin"/>
    <property type="match status" value="1"/>
</dbReference>
<evidence type="ECO:0000259" key="4">
    <source>
        <dbReference type="Pfam" id="PF13511"/>
    </source>
</evidence>
<keyword evidence="6" id="KW-1185">Reference proteome</keyword>
<dbReference type="InterPro" id="IPR036249">
    <property type="entry name" value="Thioredoxin-like_sf"/>
</dbReference>
<dbReference type="PROSITE" id="PS51354">
    <property type="entry name" value="GLUTAREDOXIN_2"/>
    <property type="match status" value="1"/>
</dbReference>
<dbReference type="CDD" id="cd02976">
    <property type="entry name" value="NrdH"/>
    <property type="match status" value="1"/>
</dbReference>
<dbReference type="SUPFAM" id="SSF52833">
    <property type="entry name" value="Thioredoxin-like"/>
    <property type="match status" value="1"/>
</dbReference>
<evidence type="ECO:0000256" key="2">
    <source>
        <dbReference type="SAM" id="SignalP"/>
    </source>
</evidence>
<feature type="domain" description="Glutaredoxin" evidence="3">
    <location>
        <begin position="87"/>
        <end position="144"/>
    </location>
</feature>
<comment type="caution">
    <text evidence="5">The sequence shown here is derived from an EMBL/GenBank/DDBJ whole genome shotgun (WGS) entry which is preliminary data.</text>
</comment>
<dbReference type="Proteomes" id="UP001596037">
    <property type="component" value="Unassembled WGS sequence"/>
</dbReference>
<dbReference type="InterPro" id="IPR002109">
    <property type="entry name" value="Glutaredoxin"/>
</dbReference>
<gene>
    <name evidence="5" type="ORF">ACFPOE_21195</name>
</gene>
<dbReference type="Gene3D" id="3.40.30.10">
    <property type="entry name" value="Glutaredoxin"/>
    <property type="match status" value="1"/>
</dbReference>
<evidence type="ECO:0000259" key="3">
    <source>
        <dbReference type="Pfam" id="PF00462"/>
    </source>
</evidence>
<dbReference type="EMBL" id="JBHSMF010000010">
    <property type="protein sequence ID" value="MFC5500073.1"/>
    <property type="molecule type" value="Genomic_DNA"/>
</dbReference>
<sequence length="218" mass="22458">MSFARPHVVASLIGLAALMTLAASVNAQQVYRIVGPDGKVTFSDKPPLEANAKQAPVVPLGTGGGAGGASGAGLPFELRQVASKYPVTLYTGNNCGPCGSGRAYLSSRGVPFTEKTITTPEDAQALQRLAGDTSIPMLTVGGQQIKGFSDSEWGQFLDAAGYPARATLPAAYRNPPPAPMVAVQRPAPVPVPEAQPEQARAPSPPPQEQGDNPAGIKF</sequence>
<feature type="chain" id="PRO_5045102884" evidence="2">
    <location>
        <begin position="28"/>
        <end position="218"/>
    </location>
</feature>
<proteinExistence type="predicted"/>
<accession>A0ABW0NJB1</accession>
<dbReference type="Pfam" id="PF13511">
    <property type="entry name" value="DUF4124"/>
    <property type="match status" value="1"/>
</dbReference>
<evidence type="ECO:0000313" key="6">
    <source>
        <dbReference type="Proteomes" id="UP001596037"/>
    </source>
</evidence>
<evidence type="ECO:0000256" key="1">
    <source>
        <dbReference type="SAM" id="MobiDB-lite"/>
    </source>
</evidence>
<evidence type="ECO:0000313" key="5">
    <source>
        <dbReference type="EMBL" id="MFC5500073.1"/>
    </source>
</evidence>
<feature type="region of interest" description="Disordered" evidence="1">
    <location>
        <begin position="179"/>
        <end position="218"/>
    </location>
</feature>
<organism evidence="5 6">
    <name type="scientific">Caenimonas terrae</name>
    <dbReference type="NCBI Taxonomy" id="696074"/>
    <lineage>
        <taxon>Bacteria</taxon>
        <taxon>Pseudomonadati</taxon>
        <taxon>Pseudomonadota</taxon>
        <taxon>Betaproteobacteria</taxon>
        <taxon>Burkholderiales</taxon>
        <taxon>Comamonadaceae</taxon>
        <taxon>Caenimonas</taxon>
    </lineage>
</organism>
<dbReference type="RefSeq" id="WP_376852317.1">
    <property type="nucleotide sequence ID" value="NZ_JBHSMF010000010.1"/>
</dbReference>
<feature type="domain" description="DUF4124" evidence="4">
    <location>
        <begin position="17"/>
        <end position="60"/>
    </location>
</feature>
<reference evidence="6" key="1">
    <citation type="journal article" date="2019" name="Int. J. Syst. Evol. Microbiol.">
        <title>The Global Catalogue of Microorganisms (GCM) 10K type strain sequencing project: providing services to taxonomists for standard genome sequencing and annotation.</title>
        <authorList>
            <consortium name="The Broad Institute Genomics Platform"/>
            <consortium name="The Broad Institute Genome Sequencing Center for Infectious Disease"/>
            <person name="Wu L."/>
            <person name="Ma J."/>
        </authorList>
    </citation>
    <scope>NUCLEOTIDE SEQUENCE [LARGE SCALE GENOMIC DNA]</scope>
    <source>
        <strain evidence="6">CCUG 57401</strain>
    </source>
</reference>
<dbReference type="InterPro" id="IPR025392">
    <property type="entry name" value="DUF4124"/>
</dbReference>